<comment type="caution">
    <text evidence="1">The sequence shown here is derived from an EMBL/GenBank/DDBJ whole genome shotgun (WGS) entry which is preliminary data.</text>
</comment>
<evidence type="ECO:0000313" key="2">
    <source>
        <dbReference type="Proteomes" id="UP001165060"/>
    </source>
</evidence>
<reference evidence="1 2" key="1">
    <citation type="journal article" date="2023" name="Commun. Biol.">
        <title>Genome analysis of Parmales, the sister group of diatoms, reveals the evolutionary specialization of diatoms from phago-mixotrophs to photoautotrophs.</title>
        <authorList>
            <person name="Ban H."/>
            <person name="Sato S."/>
            <person name="Yoshikawa S."/>
            <person name="Yamada K."/>
            <person name="Nakamura Y."/>
            <person name="Ichinomiya M."/>
            <person name="Sato N."/>
            <person name="Blanc-Mathieu R."/>
            <person name="Endo H."/>
            <person name="Kuwata A."/>
            <person name="Ogata H."/>
        </authorList>
    </citation>
    <scope>NUCLEOTIDE SEQUENCE [LARGE SCALE GENOMIC DNA]</scope>
</reference>
<dbReference type="Gene3D" id="3.30.1060.10">
    <property type="entry name" value="Peptide methionine sulphoxide reductase MsrA"/>
    <property type="match status" value="1"/>
</dbReference>
<gene>
    <name evidence="1" type="ORF">TeGR_g8979</name>
</gene>
<feature type="non-terminal residue" evidence="1">
    <location>
        <position position="1"/>
    </location>
</feature>
<keyword evidence="2" id="KW-1185">Reference proteome</keyword>
<dbReference type="EMBL" id="BRYB01004774">
    <property type="protein sequence ID" value="GMI36585.1"/>
    <property type="molecule type" value="Genomic_DNA"/>
</dbReference>
<protein>
    <recommendedName>
        <fullName evidence="3">Peptide-methionine (S)-S-oxide reductase</fullName>
    </recommendedName>
</protein>
<organism evidence="1 2">
    <name type="scientific">Tetraparma gracilis</name>
    <dbReference type="NCBI Taxonomy" id="2962635"/>
    <lineage>
        <taxon>Eukaryota</taxon>
        <taxon>Sar</taxon>
        <taxon>Stramenopiles</taxon>
        <taxon>Ochrophyta</taxon>
        <taxon>Bolidophyceae</taxon>
        <taxon>Parmales</taxon>
        <taxon>Triparmaceae</taxon>
        <taxon>Tetraparma</taxon>
    </lineage>
</organism>
<evidence type="ECO:0008006" key="3">
    <source>
        <dbReference type="Google" id="ProtNLM"/>
    </source>
</evidence>
<name>A0ABQ6N0H4_9STRA</name>
<evidence type="ECO:0000313" key="1">
    <source>
        <dbReference type="EMBL" id="GMI36585.1"/>
    </source>
</evidence>
<accession>A0ABQ6N0H4</accession>
<dbReference type="Proteomes" id="UP001165060">
    <property type="component" value="Unassembled WGS sequence"/>
</dbReference>
<dbReference type="InterPro" id="IPR036509">
    <property type="entry name" value="Met_Sox_Rdtase_MsrA_sf"/>
</dbReference>
<proteinExistence type="predicted"/>
<sequence>ALSLPPPSLAAAVEGSAVDCYFGCGCFWHVQHDLSVAEASALPRSPLQLTARAAYAGGEGLGKGGAVCYHNLAGVADYGKLGHAEVVSFEALPPRAFASVAEAFFGLFDAGGDRPDQLGDRGGEYRSLVGLPGGASSPLYASLVAANEAAGSRVSLRPGKGGDGDARGAVYVYDSELFPAHRAENYHQFHDGFARGEDYPASYNNIKNLLAAEGRLPETDCPFV</sequence>